<dbReference type="AlphaFoldDB" id="A0A0A8UKF0"/>
<dbReference type="EMBL" id="LN681225">
    <property type="protein sequence ID" value="CEK09350.1"/>
    <property type="molecule type" value="Genomic_DNA"/>
</dbReference>
<proteinExistence type="predicted"/>
<dbReference type="OrthoDB" id="5654107at2"/>
<dbReference type="HOGENOM" id="CLU_1407233_0_0_6"/>
<evidence type="ECO:0000313" key="3">
    <source>
        <dbReference type="Proteomes" id="UP000032803"/>
    </source>
</evidence>
<evidence type="ECO:0000256" key="1">
    <source>
        <dbReference type="SAM" id="Coils"/>
    </source>
</evidence>
<gene>
    <name evidence="2" type="ORF">LHA_0238</name>
</gene>
<dbReference type="PATRIC" id="fig|449.7.peg.942"/>
<protein>
    <submittedName>
        <fullName evidence="2">Uncharacterized protein</fullName>
    </submittedName>
</protein>
<accession>A0A0A8UKF0</accession>
<evidence type="ECO:0000313" key="2">
    <source>
        <dbReference type="EMBL" id="CEK09350.1"/>
    </source>
</evidence>
<keyword evidence="1" id="KW-0175">Coiled coil</keyword>
<dbReference type="Proteomes" id="UP000032803">
    <property type="component" value="Chromosome I"/>
</dbReference>
<organism evidence="2 3">
    <name type="scientific">Legionella hackeliae</name>
    <dbReference type="NCBI Taxonomy" id="449"/>
    <lineage>
        <taxon>Bacteria</taxon>
        <taxon>Pseudomonadati</taxon>
        <taxon>Pseudomonadota</taxon>
        <taxon>Gammaproteobacteria</taxon>
        <taxon>Legionellales</taxon>
        <taxon>Legionellaceae</taxon>
        <taxon>Legionella</taxon>
    </lineage>
</organism>
<reference evidence="3" key="1">
    <citation type="submission" date="2014-09" db="EMBL/GenBank/DDBJ databases">
        <authorList>
            <person name="Gomez-Valero L."/>
        </authorList>
    </citation>
    <scope>NUCLEOTIDE SEQUENCE [LARGE SCALE GENOMIC DNA]</scope>
    <source>
        <strain evidence="3">ATCC35250</strain>
    </source>
</reference>
<dbReference type="KEGG" id="lha:LHA_0238"/>
<name>A0A0A8UKF0_LEGHA</name>
<feature type="coiled-coil region" evidence="1">
    <location>
        <begin position="82"/>
        <end position="116"/>
    </location>
</feature>
<dbReference type="RefSeq" id="WP_045104900.1">
    <property type="nucleotide sequence ID" value="NZ_LN681225.1"/>
</dbReference>
<dbReference type="STRING" id="449.LHA_0238"/>
<sequence length="193" mass="22031">MKSIITGLLKNLKDIESFLDGSQLERARLVHQSVAKALQELNACSLFIEDKELYNELNERFVEVSMKVCFAITYSLIDAYSKADTANNFVEAKRLLKQIESEKEFMCQEYQNAVNEGRAETPAFIDFPKDYYYLSRYSDDALIAPIFNNFAKALDFSGMLKEFGLSRSSSVFFPTSSAKGEITKPQKNNFVFQ</sequence>
<keyword evidence="3" id="KW-1185">Reference proteome</keyword>